<dbReference type="STRING" id="1661398.A0A482VJI2"/>
<gene>
    <name evidence="1" type="ORF">BDFB_015021</name>
</gene>
<dbReference type="Proteomes" id="UP000292052">
    <property type="component" value="Unassembled WGS sequence"/>
</dbReference>
<dbReference type="EMBL" id="QDEB01094766">
    <property type="protein sequence ID" value="RZC32756.1"/>
    <property type="molecule type" value="Genomic_DNA"/>
</dbReference>
<protein>
    <submittedName>
        <fullName evidence="1">p450 domain containing protein</fullName>
    </submittedName>
</protein>
<organism evidence="1 2">
    <name type="scientific">Asbolus verrucosus</name>
    <name type="common">Desert ironclad beetle</name>
    <dbReference type="NCBI Taxonomy" id="1661398"/>
    <lineage>
        <taxon>Eukaryota</taxon>
        <taxon>Metazoa</taxon>
        <taxon>Ecdysozoa</taxon>
        <taxon>Arthropoda</taxon>
        <taxon>Hexapoda</taxon>
        <taxon>Insecta</taxon>
        <taxon>Pterygota</taxon>
        <taxon>Neoptera</taxon>
        <taxon>Endopterygota</taxon>
        <taxon>Coleoptera</taxon>
        <taxon>Polyphaga</taxon>
        <taxon>Cucujiformia</taxon>
        <taxon>Tenebrionidae</taxon>
        <taxon>Pimeliinae</taxon>
        <taxon>Asbolus</taxon>
    </lineage>
</organism>
<keyword evidence="2" id="KW-1185">Reference proteome</keyword>
<evidence type="ECO:0000313" key="2">
    <source>
        <dbReference type="Proteomes" id="UP000292052"/>
    </source>
</evidence>
<dbReference type="OrthoDB" id="8185424at2759"/>
<dbReference type="AlphaFoldDB" id="A0A482VJI2"/>
<name>A0A482VJI2_ASBVE</name>
<comment type="caution">
    <text evidence="1">The sequence shown here is derived from an EMBL/GenBank/DDBJ whole genome shotgun (WGS) entry which is preliminary data.</text>
</comment>
<proteinExistence type="predicted"/>
<reference evidence="1 2" key="1">
    <citation type="submission" date="2017-03" db="EMBL/GenBank/DDBJ databases">
        <title>Genome of the blue death feigning beetle - Asbolus verrucosus.</title>
        <authorList>
            <person name="Rider S.D."/>
        </authorList>
    </citation>
    <scope>NUCLEOTIDE SEQUENCE [LARGE SCALE GENOMIC DNA]</scope>
    <source>
        <strain evidence="1">Butters</strain>
        <tissue evidence="1">Head and leg muscle</tissue>
    </source>
</reference>
<sequence length="53" mass="6038">MRFGLMQSKVGLTSLLKNFRFTVNGRTTEPLKMKHNSIVLAAEGEIWLDAQKM</sequence>
<evidence type="ECO:0000313" key="1">
    <source>
        <dbReference type="EMBL" id="RZC32756.1"/>
    </source>
</evidence>
<accession>A0A482VJI2</accession>